<dbReference type="Pfam" id="PF00136">
    <property type="entry name" value="DNA_pol_B"/>
    <property type="match status" value="1"/>
</dbReference>
<dbReference type="GO" id="GO:0003677">
    <property type="term" value="F:DNA binding"/>
    <property type="evidence" value="ECO:0007669"/>
    <property type="project" value="UniProtKB-KW"/>
</dbReference>
<dbReference type="PANTHER" id="PTHR10322">
    <property type="entry name" value="DNA POLYMERASE CATALYTIC SUBUNIT"/>
    <property type="match status" value="1"/>
</dbReference>
<dbReference type="PRINTS" id="PR00106">
    <property type="entry name" value="DNAPOLB"/>
</dbReference>
<feature type="domain" description="DNA-directed DNA polymerase family B exonuclease" evidence="11">
    <location>
        <begin position="215"/>
        <end position="435"/>
    </location>
</feature>
<dbReference type="RefSeq" id="WP_285273375.1">
    <property type="nucleotide sequence ID" value="NZ_JASNVW010000001.1"/>
</dbReference>
<evidence type="ECO:0000256" key="1">
    <source>
        <dbReference type="ARBA" id="ARBA00005755"/>
    </source>
</evidence>
<dbReference type="Gene3D" id="3.30.420.10">
    <property type="entry name" value="Ribonuclease H-like superfamily/Ribonuclease H"/>
    <property type="match status" value="1"/>
</dbReference>
<name>A0ABD4Z682_9CREN</name>
<organism evidence="12 13">
    <name type="scientific">Ignisphaera cupida</name>
    <dbReference type="NCBI Taxonomy" id="3050454"/>
    <lineage>
        <taxon>Archaea</taxon>
        <taxon>Thermoproteota</taxon>
        <taxon>Thermoprotei</taxon>
        <taxon>Desulfurococcales</taxon>
        <taxon>Desulfurococcaceae</taxon>
        <taxon>Ignisphaera</taxon>
    </lineage>
</organism>
<evidence type="ECO:0000259" key="10">
    <source>
        <dbReference type="Pfam" id="PF00136"/>
    </source>
</evidence>
<feature type="region of interest" description="Disordered" evidence="9">
    <location>
        <begin position="16"/>
        <end position="49"/>
    </location>
</feature>
<keyword evidence="4 8" id="KW-0235">DNA replication</keyword>
<dbReference type="InterPro" id="IPR036397">
    <property type="entry name" value="RNaseH_sf"/>
</dbReference>
<feature type="compositionally biased region" description="Polar residues" evidence="9">
    <location>
        <begin position="28"/>
        <end position="49"/>
    </location>
</feature>
<dbReference type="InterPro" id="IPR006172">
    <property type="entry name" value="DNA-dir_DNA_pol_B"/>
</dbReference>
<dbReference type="InterPro" id="IPR006134">
    <property type="entry name" value="DNA-dir_DNA_pol_B_multi_dom"/>
</dbReference>
<dbReference type="FunFam" id="1.10.287.690:FF:000011">
    <property type="entry name" value="DNA polymerase"/>
    <property type="match status" value="1"/>
</dbReference>
<dbReference type="PROSITE" id="PS00116">
    <property type="entry name" value="DNA_POLYMERASE_B"/>
    <property type="match status" value="1"/>
</dbReference>
<dbReference type="EC" id="2.7.7.7" evidence="8"/>
<keyword evidence="2 8" id="KW-0808">Transferase</keyword>
<dbReference type="GO" id="GO:0003887">
    <property type="term" value="F:DNA-directed DNA polymerase activity"/>
    <property type="evidence" value="ECO:0007669"/>
    <property type="project" value="UniProtKB-KW"/>
</dbReference>
<dbReference type="GO" id="GO:0006260">
    <property type="term" value="P:DNA replication"/>
    <property type="evidence" value="ECO:0007669"/>
    <property type="project" value="UniProtKB-KW"/>
</dbReference>
<dbReference type="SMART" id="SM00486">
    <property type="entry name" value="POLBc"/>
    <property type="match status" value="1"/>
</dbReference>
<evidence type="ECO:0000256" key="6">
    <source>
        <dbReference type="ARBA" id="ARBA00023125"/>
    </source>
</evidence>
<dbReference type="InterPro" id="IPR017964">
    <property type="entry name" value="DNA-dir_DNA_pol_B_CS"/>
</dbReference>
<evidence type="ECO:0000256" key="8">
    <source>
        <dbReference type="RuleBase" id="RU000442"/>
    </source>
</evidence>
<dbReference type="NCBIfam" id="NF004417">
    <property type="entry name" value="PRK05761.1-3"/>
    <property type="match status" value="1"/>
</dbReference>
<dbReference type="PANTHER" id="PTHR10322:SF20">
    <property type="entry name" value="DNA POLYMERASE 1"/>
    <property type="match status" value="1"/>
</dbReference>
<dbReference type="AlphaFoldDB" id="A0ABD4Z682"/>
<protein>
    <recommendedName>
        <fullName evidence="8">DNA polymerase</fullName>
        <ecNumber evidence="8">2.7.7.7</ecNumber>
    </recommendedName>
</protein>
<dbReference type="InterPro" id="IPR050240">
    <property type="entry name" value="DNA_pol_type-B"/>
</dbReference>
<dbReference type="EMBL" id="JASNVW010000001">
    <property type="protein sequence ID" value="MDK6028410.1"/>
    <property type="molecule type" value="Genomic_DNA"/>
</dbReference>
<proteinExistence type="inferred from homology"/>
<reference evidence="12 13" key="1">
    <citation type="submission" date="2023-05" db="EMBL/GenBank/DDBJ databases">
        <title>A new hyperthermophilic archaea 'Ignisphaera cupida' sp. nov. and description of the family 'Ignisphaeraceae' fam. nov.</title>
        <authorList>
            <person name="Podosokorskaya O.A."/>
            <person name="Elcheninov A.G."/>
            <person name="Klukina A."/>
            <person name="Merkel A.Y."/>
        </authorList>
    </citation>
    <scope>NUCLEOTIDE SEQUENCE [LARGE SCALE GENOMIC DNA]</scope>
    <source>
        <strain evidence="12 13">4213-co</strain>
    </source>
</reference>
<dbReference type="Gene3D" id="1.10.132.60">
    <property type="entry name" value="DNA polymerase family B, C-terminal domain"/>
    <property type="match status" value="1"/>
</dbReference>
<dbReference type="NCBIfam" id="NF004419">
    <property type="entry name" value="PRK05761.1-5"/>
    <property type="match status" value="1"/>
</dbReference>
<dbReference type="Gene3D" id="3.90.1600.10">
    <property type="entry name" value="Palm domain of DNA polymerase"/>
    <property type="match status" value="1"/>
</dbReference>
<evidence type="ECO:0000256" key="4">
    <source>
        <dbReference type="ARBA" id="ARBA00022705"/>
    </source>
</evidence>
<comment type="catalytic activity">
    <reaction evidence="7 8">
        <text>DNA(n) + a 2'-deoxyribonucleoside 5'-triphosphate = DNA(n+1) + diphosphate</text>
        <dbReference type="Rhea" id="RHEA:22508"/>
        <dbReference type="Rhea" id="RHEA-COMP:17339"/>
        <dbReference type="Rhea" id="RHEA-COMP:17340"/>
        <dbReference type="ChEBI" id="CHEBI:33019"/>
        <dbReference type="ChEBI" id="CHEBI:61560"/>
        <dbReference type="ChEBI" id="CHEBI:173112"/>
        <dbReference type="EC" id="2.7.7.7"/>
    </reaction>
</comment>
<evidence type="ECO:0000256" key="3">
    <source>
        <dbReference type="ARBA" id="ARBA00022695"/>
    </source>
</evidence>
<evidence type="ECO:0000256" key="5">
    <source>
        <dbReference type="ARBA" id="ARBA00022932"/>
    </source>
</evidence>
<feature type="domain" description="DNA-directed DNA polymerase family B multifunctional" evidence="10">
    <location>
        <begin position="524"/>
        <end position="915"/>
    </location>
</feature>
<feature type="compositionally biased region" description="Basic and acidic residues" evidence="9">
    <location>
        <begin position="16"/>
        <end position="26"/>
    </location>
</feature>
<dbReference type="InterPro" id="IPR043502">
    <property type="entry name" value="DNA/RNA_pol_sf"/>
</dbReference>
<evidence type="ECO:0000256" key="2">
    <source>
        <dbReference type="ARBA" id="ARBA00022679"/>
    </source>
</evidence>
<gene>
    <name evidence="12" type="ORF">QPL79_03410</name>
</gene>
<evidence type="ECO:0000313" key="13">
    <source>
        <dbReference type="Proteomes" id="UP001529235"/>
    </source>
</evidence>
<dbReference type="SUPFAM" id="SSF56672">
    <property type="entry name" value="DNA/RNA polymerases"/>
    <property type="match status" value="1"/>
</dbReference>
<evidence type="ECO:0000256" key="7">
    <source>
        <dbReference type="ARBA" id="ARBA00049244"/>
    </source>
</evidence>
<comment type="similarity">
    <text evidence="1 8">Belongs to the DNA polymerase type-B family.</text>
</comment>
<accession>A0ABD4Z682</accession>
<dbReference type="Gene3D" id="1.10.287.690">
    <property type="entry name" value="Helix hairpin bin"/>
    <property type="match status" value="1"/>
</dbReference>
<dbReference type="InterPro" id="IPR012337">
    <property type="entry name" value="RNaseH-like_sf"/>
</dbReference>
<keyword evidence="6 8" id="KW-0238">DNA-binding</keyword>
<evidence type="ECO:0000259" key="11">
    <source>
        <dbReference type="Pfam" id="PF03104"/>
    </source>
</evidence>
<keyword evidence="5 8" id="KW-0239">DNA-directed DNA polymerase</keyword>
<dbReference type="InterPro" id="IPR006133">
    <property type="entry name" value="DNA-dir_DNA_pol_B_exonuc"/>
</dbReference>
<dbReference type="Proteomes" id="UP001529235">
    <property type="component" value="Unassembled WGS sequence"/>
</dbReference>
<dbReference type="Gene3D" id="3.30.342.10">
    <property type="entry name" value="DNA Polymerase, chain B, domain 1"/>
    <property type="match status" value="1"/>
</dbReference>
<evidence type="ECO:0000313" key="12">
    <source>
        <dbReference type="EMBL" id="MDK6028410.1"/>
    </source>
</evidence>
<keyword evidence="13" id="KW-1185">Reference proteome</keyword>
<keyword evidence="3 8" id="KW-0548">Nucleotidyltransferase</keyword>
<dbReference type="InterPro" id="IPR042087">
    <property type="entry name" value="DNA_pol_B_thumb"/>
</dbReference>
<dbReference type="Pfam" id="PF03104">
    <property type="entry name" value="DNA_pol_B_exo1"/>
    <property type="match status" value="1"/>
</dbReference>
<comment type="caution">
    <text evidence="12">The sequence shown here is derived from an EMBL/GenBank/DDBJ whole genome shotgun (WGS) entry which is preliminary data.</text>
</comment>
<dbReference type="SUPFAM" id="SSF53098">
    <property type="entry name" value="Ribonuclease H-like"/>
    <property type="match status" value="1"/>
</dbReference>
<dbReference type="InterPro" id="IPR023211">
    <property type="entry name" value="DNA_pol_palm_dom_sf"/>
</dbReference>
<sequence>MGKNKSLLDFISKKSSLDTSKKDKAYDTPSNSSDSFQGTNNKFESQSQAETIHKELQERRSDEYISKDESQKVLGTSILNIVIPSNININEPIKKTFFKRRLFVDTISSAYLLQVDYDGDAKKALLIFYDPQSHKLMFLYDKTGHKPYFLTDISIDKFNDKNNPIIKKIISHPSFDHVEVVDKIDLLYNVKRTLTKVVTKDPLAVRTLRERVAKAWEADIRYHINYIYDNLLVPGFPYSITGAEFKELSTIDNESIIENLKKDLGIDDEELMDVAIHFLKLFEVKWFSPRRLAIDIEVYTPFEGRIPSPEAVEYPIMSIAVASNDGLKKVFVLYRENLKAITDIPNDIEIEIYDSERNMISDFIYLIQDYPIILTFNGDNFDFRYLFARAIKLDIDKELLGIEIRKVVKGSKTEFEAKLRTSLHIDLYKFFSNKAIQTYAFEARYKEANLDSIAQALLGVGKVQLDEDLSKVSLGDLVRYNFRDAQITLELTTFSNELVWKLILLLMRISKLGLEDLVRSTVSIWIKNLFYWEHRRRGYLIPRKDDILRLKSKKVTEAIIKGKKYAGAIVMEPPQGIFFNVVVLDFASLYPSIMKRWNLSYETIDPDKSSCHRIGNIVDENDKVIHQVCLDKSGITAAIVGMLRDFRVKIYKKKAKDRNLDDATRSWYDVVQRAMKVFINAAYGVFGAETFSLYAPSVAESVTATGRRVIIATRDKALELGLHVLYGDTDSLFIWNPDENKLNELREWVEKTFGLELETDKTYKFVAFPALKKNYVGILTSGEIDVKGMVGKKRNTPNFIKQLFSYILKQLSTIEEPEDAFKVINEIRNELEKHYILLKYKLITLDEIAFQTTLSKPLTEYKKNTPQHVKAALMLQRYGLQISSGDVITYIKTKTKEGVKPIQLAKITELDVQKYVEAMKTSLEQLFTALNISWEEIIGGTKIS</sequence>
<evidence type="ECO:0000256" key="9">
    <source>
        <dbReference type="SAM" id="MobiDB-lite"/>
    </source>
</evidence>